<dbReference type="InterPro" id="IPR003593">
    <property type="entry name" value="AAA+_ATPase"/>
</dbReference>
<dbReference type="InterPro" id="IPR050107">
    <property type="entry name" value="ABC_carbohydrate_import_ATPase"/>
</dbReference>
<dbReference type="CDD" id="cd03215">
    <property type="entry name" value="ABC_Carb_Monos_II"/>
    <property type="match status" value="1"/>
</dbReference>
<dbReference type="GO" id="GO:0015749">
    <property type="term" value="P:monosaccharide transmembrane transport"/>
    <property type="evidence" value="ECO:0007669"/>
    <property type="project" value="UniProtKB-ARBA"/>
</dbReference>
<evidence type="ECO:0000256" key="4">
    <source>
        <dbReference type="ARBA" id="ARBA00019459"/>
    </source>
</evidence>
<dbReference type="PANTHER" id="PTHR43790:SF2">
    <property type="entry name" value="AUTOINDUCER 2 IMPORT ATP-BINDING PROTEIN LSRA"/>
    <property type="match status" value="1"/>
</dbReference>
<keyword evidence="9" id="KW-0547">Nucleotide-binding</keyword>
<evidence type="ECO:0000256" key="12">
    <source>
        <dbReference type="ARBA" id="ARBA00023136"/>
    </source>
</evidence>
<evidence type="ECO:0000256" key="2">
    <source>
        <dbReference type="ARBA" id="ARBA00009404"/>
    </source>
</evidence>
<dbReference type="InterPro" id="IPR027417">
    <property type="entry name" value="P-loop_NTPase"/>
</dbReference>
<dbReference type="GO" id="GO:0005524">
    <property type="term" value="F:ATP binding"/>
    <property type="evidence" value="ECO:0007669"/>
    <property type="project" value="UniProtKB-KW"/>
</dbReference>
<dbReference type="InterPro" id="IPR003439">
    <property type="entry name" value="ABC_transporter-like_ATP-bd"/>
</dbReference>
<evidence type="ECO:0000256" key="13">
    <source>
        <dbReference type="ARBA" id="ARBA00023747"/>
    </source>
</evidence>
<evidence type="ECO:0000256" key="1">
    <source>
        <dbReference type="ARBA" id="ARBA00004417"/>
    </source>
</evidence>
<evidence type="ECO:0000256" key="10">
    <source>
        <dbReference type="ARBA" id="ARBA00022840"/>
    </source>
</evidence>
<evidence type="ECO:0000256" key="3">
    <source>
        <dbReference type="ARBA" id="ARBA00011262"/>
    </source>
</evidence>
<protein>
    <recommendedName>
        <fullName evidence="4">Autoinducer 2 import ATP-binding protein LsrA</fullName>
        <ecNumber evidence="14">7.6.2.13</ecNumber>
    </recommendedName>
</protein>
<dbReference type="PANTHER" id="PTHR43790">
    <property type="entry name" value="CARBOHYDRATE TRANSPORT ATP-BINDING PROTEIN MG119-RELATED"/>
    <property type="match status" value="1"/>
</dbReference>
<keyword evidence="10 17" id="KW-0067">ATP-binding</keyword>
<dbReference type="FunFam" id="3.40.50.300:FF:000127">
    <property type="entry name" value="Ribose import ATP-binding protein RbsA"/>
    <property type="match status" value="1"/>
</dbReference>
<keyword evidence="12" id="KW-0472">Membrane</keyword>
<comment type="subcellular location">
    <subcellularLocation>
        <location evidence="1">Cell inner membrane</location>
        <topology evidence="1">Peripheral membrane protein</topology>
    </subcellularLocation>
</comment>
<dbReference type="InterPro" id="IPR017871">
    <property type="entry name" value="ABC_transporter-like_CS"/>
</dbReference>
<dbReference type="Pfam" id="PF00005">
    <property type="entry name" value="ABC_tran"/>
    <property type="match status" value="2"/>
</dbReference>
<comment type="function">
    <text evidence="13">Part of the ABC transporter complex LsrABCD involved in autoinducer 2 (AI-2) import. Responsible for energy coupling to the transport system.</text>
</comment>
<evidence type="ECO:0000313" key="17">
    <source>
        <dbReference type="EMBL" id="HGK23220.1"/>
    </source>
</evidence>
<evidence type="ECO:0000256" key="14">
    <source>
        <dbReference type="ARBA" id="ARBA00023798"/>
    </source>
</evidence>
<dbReference type="FunFam" id="3.40.50.300:FF:000126">
    <property type="entry name" value="Galactose/methyl galactoside import ATP-binding protein MglA"/>
    <property type="match status" value="1"/>
</dbReference>
<evidence type="ECO:0000259" key="16">
    <source>
        <dbReference type="PROSITE" id="PS50893"/>
    </source>
</evidence>
<evidence type="ECO:0000256" key="7">
    <source>
        <dbReference type="ARBA" id="ARBA00022597"/>
    </source>
</evidence>
<dbReference type="EMBL" id="DTDV01000006">
    <property type="protein sequence ID" value="HGK23220.1"/>
    <property type="molecule type" value="Genomic_DNA"/>
</dbReference>
<keyword evidence="7" id="KW-0762">Sugar transport</keyword>
<name>A0A7C2GJP1_DICTH</name>
<evidence type="ECO:0000256" key="15">
    <source>
        <dbReference type="ARBA" id="ARBA00034076"/>
    </source>
</evidence>
<keyword evidence="8" id="KW-0677">Repeat</keyword>
<dbReference type="PROSITE" id="PS00211">
    <property type="entry name" value="ABC_TRANSPORTER_1"/>
    <property type="match status" value="1"/>
</dbReference>
<proteinExistence type="inferred from homology"/>
<sequence length="504" mass="56306">MEEYILEVRNIYKSFTGTKPVLEGVSLSLKKGEIHALLGENGAGKSTLIKIISGVLQPDHGDILLKGKKVHFSNPLDAQRHGIAAVFQELALFPELSVAENIFIGHYKYKTPFKSINWKDLYKEAKDFLSSLGIEIDPKVPVKNLSIAERQIVEIARVLSINPEILIMDEPTSSLTLEETQRLFSIIKSSKERGTSIIFISHRLEEVFEIADRVTVLRDGQYIGTKNVSETNVDELIQMMVGRKLEDMYPKVEAKRGKLLLKVDGLTRSGEFYDISFELFEGEVLGIAGLVGSGRTEVAQTIFGIRKKDGGKIYVRGREVDIKSPKDAISLGIVYVPEDRHQHGLLLPMDIVCNITLPVLESLASRGIIDRREEEILTKRYFEILDIRASGIRQKVMSLSGGNQQKVVLAKWLATKPKVLFLDEPTRGIDVGAKVAIYHLINKLAQEGYGIILISSEMPEIIGMSDRILVMHEGRIVGTISRKEATQEKILAMALGRKIYSKSL</sequence>
<dbReference type="GO" id="GO:0016887">
    <property type="term" value="F:ATP hydrolysis activity"/>
    <property type="evidence" value="ECO:0007669"/>
    <property type="project" value="InterPro"/>
</dbReference>
<evidence type="ECO:0000256" key="11">
    <source>
        <dbReference type="ARBA" id="ARBA00022967"/>
    </source>
</evidence>
<dbReference type="SMART" id="SM00382">
    <property type="entry name" value="AAA"/>
    <property type="match status" value="2"/>
</dbReference>
<dbReference type="SUPFAM" id="SSF52540">
    <property type="entry name" value="P-loop containing nucleoside triphosphate hydrolases"/>
    <property type="match status" value="2"/>
</dbReference>
<dbReference type="AlphaFoldDB" id="A0A7C2GJP1"/>
<comment type="similarity">
    <text evidence="2">Belongs to the ABC transporter superfamily. AI-2 autoinducer porter (TC 3.A.1.2.8) family.</text>
</comment>
<comment type="subunit">
    <text evidence="3">The complex is composed of two ATP-binding proteins (LsrA), two transmembrane proteins (LsrC and LsrD) and a solute-binding protein (LsrB).</text>
</comment>
<keyword evidence="6" id="KW-1003">Cell membrane</keyword>
<evidence type="ECO:0000256" key="9">
    <source>
        <dbReference type="ARBA" id="ARBA00022741"/>
    </source>
</evidence>
<dbReference type="EC" id="7.6.2.13" evidence="14"/>
<dbReference type="CDD" id="cd03216">
    <property type="entry name" value="ABC_Carb_Monos_I"/>
    <property type="match status" value="1"/>
</dbReference>
<comment type="catalytic activity">
    <reaction evidence="15">
        <text>ATP + H2O + (2R,4S)-2-methyl-2,3,3,4-tetrahydroxytetrahydrofuran-[AI-2-binding protein]Side 1 = ADP + phosphate + (2R,4S)-2-methyl-2,3,3,4-tetrahydroxytetrahydrofuranSide 2 + [AI-2-binding protein]Side 1.</text>
        <dbReference type="EC" id="7.6.2.13"/>
    </reaction>
</comment>
<reference evidence="17" key="1">
    <citation type="journal article" date="2020" name="mSystems">
        <title>Genome- and Community-Level Interaction Insights into Carbon Utilization and Element Cycling Functions of Hydrothermarchaeota in Hydrothermal Sediment.</title>
        <authorList>
            <person name="Zhou Z."/>
            <person name="Liu Y."/>
            <person name="Xu W."/>
            <person name="Pan J."/>
            <person name="Luo Z.H."/>
            <person name="Li M."/>
        </authorList>
    </citation>
    <scope>NUCLEOTIDE SEQUENCE [LARGE SCALE GENOMIC DNA]</scope>
    <source>
        <strain evidence="17">SpSt-70</strain>
    </source>
</reference>
<evidence type="ECO:0000256" key="8">
    <source>
        <dbReference type="ARBA" id="ARBA00022737"/>
    </source>
</evidence>
<keyword evidence="5" id="KW-0813">Transport</keyword>
<feature type="domain" description="ABC transporter" evidence="16">
    <location>
        <begin position="243"/>
        <end position="498"/>
    </location>
</feature>
<dbReference type="PROSITE" id="PS50893">
    <property type="entry name" value="ABC_TRANSPORTER_2"/>
    <property type="match status" value="2"/>
</dbReference>
<accession>A0A7C2GJP1</accession>
<comment type="caution">
    <text evidence="17">The sequence shown here is derived from an EMBL/GenBank/DDBJ whole genome shotgun (WGS) entry which is preliminary data.</text>
</comment>
<feature type="domain" description="ABC transporter" evidence="16">
    <location>
        <begin position="6"/>
        <end position="244"/>
    </location>
</feature>
<gene>
    <name evidence="17" type="ORF">ENU78_02040</name>
</gene>
<evidence type="ECO:0000256" key="5">
    <source>
        <dbReference type="ARBA" id="ARBA00022448"/>
    </source>
</evidence>
<organism evidence="17">
    <name type="scientific">Dictyoglomus thermophilum</name>
    <dbReference type="NCBI Taxonomy" id="14"/>
    <lineage>
        <taxon>Bacteria</taxon>
        <taxon>Pseudomonadati</taxon>
        <taxon>Dictyoglomota</taxon>
        <taxon>Dictyoglomia</taxon>
        <taxon>Dictyoglomales</taxon>
        <taxon>Dictyoglomaceae</taxon>
        <taxon>Dictyoglomus</taxon>
    </lineage>
</organism>
<dbReference type="Gene3D" id="3.40.50.300">
    <property type="entry name" value="P-loop containing nucleotide triphosphate hydrolases"/>
    <property type="match status" value="2"/>
</dbReference>
<evidence type="ECO:0000256" key="6">
    <source>
        <dbReference type="ARBA" id="ARBA00022475"/>
    </source>
</evidence>
<dbReference type="GO" id="GO:0005886">
    <property type="term" value="C:plasma membrane"/>
    <property type="evidence" value="ECO:0007669"/>
    <property type="project" value="UniProtKB-SubCell"/>
</dbReference>
<keyword evidence="11" id="KW-1278">Translocase</keyword>